<dbReference type="AlphaFoldDB" id="A0A7D6I4N6"/>
<dbReference type="PANTHER" id="PTHR33371:SF15">
    <property type="entry name" value="LIPOPROTEIN LPRN"/>
    <property type="match status" value="1"/>
</dbReference>
<sequence>MKLGLALVVTLLVVSCVPGCQWQGLNSIAMPGTAGRGDHAFEVRAQMRDVGYLEENSRVRVGDANVGTVTKIEREGWHALITMRLNGDVHLPANATATLGQTSLLGSLHVELAAPTVGPPVGRLTNGALIPLRSSAAFPRTDQTLAVISLLLNGGGVGEVQDIVRAFSTALSGRGKDLKSLIRQINEFVGRLHGQTDDIIAATESFNRLVKQLADQKPVLDNALRTVPNALEVLNARRDHLTEAFKAFGQFSALATKAVNSTKQNLDQELRDFGPILQSLADAGPSLTRGLSLLATFPWADETLGNMVRGDYVNVGLTVDLTLSRIDRSLFTGTRWEGNLTELEMQWGRTIGQLPSPYTAGNPLVAPYNWNQGP</sequence>
<dbReference type="InterPro" id="IPR052336">
    <property type="entry name" value="MlaD_Phospholipid_Transporter"/>
</dbReference>
<evidence type="ECO:0000313" key="4">
    <source>
        <dbReference type="Proteomes" id="UP000510682"/>
    </source>
</evidence>
<name>A0A7D6I4N6_9MYCO</name>
<dbReference type="KEGG" id="mgor:H0P51_00530"/>
<feature type="domain" description="Mce/MlaD" evidence="1">
    <location>
        <begin position="42"/>
        <end position="113"/>
    </location>
</feature>
<evidence type="ECO:0000313" key="3">
    <source>
        <dbReference type="EMBL" id="QLL09894.1"/>
    </source>
</evidence>
<evidence type="ECO:0000259" key="1">
    <source>
        <dbReference type="Pfam" id="PF02470"/>
    </source>
</evidence>
<proteinExistence type="predicted"/>
<protein>
    <submittedName>
        <fullName evidence="3">MCE family protein</fullName>
    </submittedName>
</protein>
<dbReference type="PANTHER" id="PTHR33371">
    <property type="entry name" value="INTERMEMBRANE PHOSPHOLIPID TRANSPORT SYSTEM BINDING PROTEIN MLAD-RELATED"/>
    <property type="match status" value="1"/>
</dbReference>
<reference evidence="3" key="2">
    <citation type="submission" date="2020-07" db="EMBL/GenBank/DDBJ databases">
        <authorList>
            <person name="Yu X."/>
        </authorList>
    </citation>
    <scope>NUCLEOTIDE SEQUENCE [LARGE SCALE GENOMIC DNA]</scope>
    <source>
        <strain evidence="3">24T</strain>
    </source>
</reference>
<dbReference type="Proteomes" id="UP000510682">
    <property type="component" value="Chromosome"/>
</dbReference>
<dbReference type="InterPro" id="IPR005693">
    <property type="entry name" value="Mce"/>
</dbReference>
<dbReference type="NCBIfam" id="TIGR00996">
    <property type="entry name" value="Mtu_fam_mce"/>
    <property type="match status" value="1"/>
</dbReference>
<dbReference type="EMBL" id="CP059165">
    <property type="protein sequence ID" value="QLL09894.1"/>
    <property type="molecule type" value="Genomic_DNA"/>
</dbReference>
<reference evidence="3" key="1">
    <citation type="submission" date="2020-07" db="EMBL/GenBank/DDBJ databases">
        <title>Description of Mycobacterium gordonae subsp. intergordonae subsp.nov. and Mycobacterium gordonae subsp. gordonae subsp. nov.</title>
        <authorList>
            <person name="Huang H."/>
        </authorList>
    </citation>
    <scope>NUCLEOTIDE SEQUENCE [LARGE SCALE GENOMIC DNA]</scope>
    <source>
        <strain evidence="3">24T</strain>
    </source>
</reference>
<feature type="domain" description="Mammalian cell entry C-terminal" evidence="2">
    <location>
        <begin position="123"/>
        <end position="295"/>
    </location>
</feature>
<dbReference type="GO" id="GO:0005576">
    <property type="term" value="C:extracellular region"/>
    <property type="evidence" value="ECO:0007669"/>
    <property type="project" value="TreeGrafter"/>
</dbReference>
<dbReference type="InterPro" id="IPR003399">
    <property type="entry name" value="Mce/MlaD"/>
</dbReference>
<dbReference type="InterPro" id="IPR024516">
    <property type="entry name" value="Mce_C"/>
</dbReference>
<gene>
    <name evidence="3" type="ORF">H0P51_00530</name>
</gene>
<dbReference type="Pfam" id="PF11887">
    <property type="entry name" value="Mce4_CUP1"/>
    <property type="match status" value="1"/>
</dbReference>
<accession>A0A7D6I4N6</accession>
<organism evidence="3 4">
    <name type="scientific">Mycobacterium vicinigordonae</name>
    <dbReference type="NCBI Taxonomy" id="1719132"/>
    <lineage>
        <taxon>Bacteria</taxon>
        <taxon>Bacillati</taxon>
        <taxon>Actinomycetota</taxon>
        <taxon>Actinomycetes</taxon>
        <taxon>Mycobacteriales</taxon>
        <taxon>Mycobacteriaceae</taxon>
        <taxon>Mycobacterium</taxon>
    </lineage>
</organism>
<dbReference type="Pfam" id="PF02470">
    <property type="entry name" value="MlaD"/>
    <property type="match status" value="1"/>
</dbReference>
<dbReference type="PROSITE" id="PS51257">
    <property type="entry name" value="PROKAR_LIPOPROTEIN"/>
    <property type="match status" value="1"/>
</dbReference>
<keyword evidence="4" id="KW-1185">Reference proteome</keyword>
<evidence type="ECO:0000259" key="2">
    <source>
        <dbReference type="Pfam" id="PF11887"/>
    </source>
</evidence>